<dbReference type="EMBL" id="CP066310">
    <property type="protein sequence ID" value="QQE88781.1"/>
    <property type="molecule type" value="Genomic_DNA"/>
</dbReference>
<dbReference type="RefSeq" id="WP_198866930.1">
    <property type="nucleotide sequence ID" value="NZ_CP066310.1"/>
</dbReference>
<gene>
    <name evidence="1" type="ORF">GKQ51_21615</name>
</gene>
<protein>
    <recommendedName>
        <fullName evidence="3">Restriction endonuclease</fullName>
    </recommendedName>
</protein>
<proteinExistence type="predicted"/>
<accession>A0AAQ0C003</accession>
<dbReference type="AlphaFoldDB" id="A0AAQ0C003"/>
<dbReference type="InterPro" id="IPR011335">
    <property type="entry name" value="Restrct_endonuc-II-like"/>
</dbReference>
<name>A0AAQ0C003_9GAMM</name>
<evidence type="ECO:0000313" key="1">
    <source>
        <dbReference type="EMBL" id="QQE88781.1"/>
    </source>
</evidence>
<dbReference type="SUPFAM" id="SSF52980">
    <property type="entry name" value="Restriction endonuclease-like"/>
    <property type="match status" value="1"/>
</dbReference>
<dbReference type="Proteomes" id="UP000596192">
    <property type="component" value="Chromosome"/>
</dbReference>
<organism evidence="1 2">
    <name type="scientific">Azotobacter chroococcum</name>
    <dbReference type="NCBI Taxonomy" id="353"/>
    <lineage>
        <taxon>Bacteria</taxon>
        <taxon>Pseudomonadati</taxon>
        <taxon>Pseudomonadota</taxon>
        <taxon>Gammaproteobacteria</taxon>
        <taxon>Pseudomonadales</taxon>
        <taxon>Pseudomonadaceae</taxon>
        <taxon>Azotobacter</taxon>
    </lineage>
</organism>
<reference evidence="1 2" key="1">
    <citation type="submission" date="2020-12" db="EMBL/GenBank/DDBJ databases">
        <title>Genomic Analysis and Response surface optimization of nitrogen-fixing conditions for A. chroococcum strain HR1, Isolation from rhizosphere soil.</title>
        <authorList>
            <person name="Li J."/>
            <person name="Yang H."/>
            <person name="Liu H."/>
            <person name="Wang C."/>
            <person name="Tian Y."/>
            <person name="Lu X.Y."/>
        </authorList>
    </citation>
    <scope>NUCLEOTIDE SEQUENCE [LARGE SCALE GENOMIC DNA]</scope>
    <source>
        <strain evidence="1 2">HR1</strain>
    </source>
</reference>
<evidence type="ECO:0008006" key="3">
    <source>
        <dbReference type="Google" id="ProtNLM"/>
    </source>
</evidence>
<sequence length="447" mass="51317">MSDQIASYPKPSHSLPSLSINDRASDLDELKAFLNSIGVQTHNTRIDRYQKYLKLISINNGNVDASTIFKNVTDERFQHGMDWYLYVLREVDELMFILKGIKIHIPKGVEEKLAKIVSGADFAALDKNTESRNTQFELRIASYFCQAGFEVDLTTETDIIASKGRNFFYIECKRVSNSRQLEENLLKAKQQLTSRMPAKRHLVRKNFGLIAMDVTKVAYKHNGLTFGVINEHAKEVMQDDLKKISNKINHINFFSKKPAIIQCWLQIHMPGIVEYPPQAFTRFSSLFILNPHTQFKFRSALSLLHEAIVDANLSDPREVPAKKINTSLTLPAGTKLWLDSEKLEAFFGYNDNPQAYNEILKNDTDIEPPAKDAVGRIMMQGKNYEFSILDLGRLVADLSEIERNEFSERLFGSDDDARKSRTELLCMLFMRKHPFYHGEGEHERELL</sequence>
<evidence type="ECO:0000313" key="2">
    <source>
        <dbReference type="Proteomes" id="UP000596192"/>
    </source>
</evidence>